<reference evidence="3 4" key="2">
    <citation type="journal article" date="2016" name="Infect. Immun.">
        <title>Helicobacter saguini, a Novel Helicobacter Isolated from Cotton-Top Tamarins with Ulcerative Colitis, Has Proinflammatory Properties and Induces Typhlocolitis and Dysplasia in Gnotobiotic IL-10-/- Mice.</title>
        <authorList>
            <person name="Shen Z."/>
            <person name="Mannion A."/>
            <person name="Whary M.T."/>
            <person name="Muthupalani S."/>
            <person name="Sheh A."/>
            <person name="Feng Y."/>
            <person name="Gong G."/>
            <person name="Vandamme P."/>
            <person name="Holcombe H.R."/>
            <person name="Paster B.J."/>
            <person name="Fox J.G."/>
        </authorList>
    </citation>
    <scope>NUCLEOTIDE SEQUENCE [LARGE SCALE GENOMIC DNA]</scope>
    <source>
        <strain evidence="3 4">MIT 97-6194</strain>
    </source>
</reference>
<dbReference type="Proteomes" id="UP000029714">
    <property type="component" value="Unassembled WGS sequence"/>
</dbReference>
<comment type="caution">
    <text evidence="3">The sequence shown here is derived from an EMBL/GenBank/DDBJ whole genome shotgun (WGS) entry which is preliminary data.</text>
</comment>
<feature type="coiled-coil region" evidence="1">
    <location>
        <begin position="37"/>
        <end position="71"/>
    </location>
</feature>
<reference evidence="3" key="3">
    <citation type="submission" date="2018-04" db="EMBL/GenBank/DDBJ databases">
        <authorList>
            <person name="Sheh A."/>
            <person name="Shen Z."/>
            <person name="Mannion A.J."/>
            <person name="Fox J.G."/>
        </authorList>
    </citation>
    <scope>NUCLEOTIDE SEQUENCE</scope>
    <source>
        <strain evidence="3">MIT 97-6194</strain>
    </source>
</reference>
<gene>
    <name evidence="2" type="ORF">DCO61_11005</name>
    <name evidence="3" type="ORF">LS64_011305</name>
</gene>
<organism evidence="3 4">
    <name type="scientific">Helicobacter saguini</name>
    <dbReference type="NCBI Taxonomy" id="1548018"/>
    <lineage>
        <taxon>Bacteria</taxon>
        <taxon>Pseudomonadati</taxon>
        <taxon>Campylobacterota</taxon>
        <taxon>Epsilonproteobacteria</taxon>
        <taxon>Campylobacterales</taxon>
        <taxon>Helicobacteraceae</taxon>
        <taxon>Helicobacter</taxon>
    </lineage>
</organism>
<protein>
    <submittedName>
        <fullName evidence="3">Uncharacterized protein</fullName>
    </submittedName>
</protein>
<dbReference type="EMBL" id="JRMP02000027">
    <property type="protein sequence ID" value="TLD91857.1"/>
    <property type="molecule type" value="Genomic_DNA"/>
</dbReference>
<sequence>MDSNNSGVGEHVGQNVGLLSLVQNLKSVLESNNTKKAEDFEIKLMEKDETIEKLEAEVVALKADNEKKDMENFRLKEEIKASKAVLEELVGKLGQ</sequence>
<reference evidence="3 4" key="1">
    <citation type="journal article" date="2014" name="Genome Announc.">
        <title>Draft genome sequences of eight enterohepatic helicobacter species isolated from both laboratory and wild rodents.</title>
        <authorList>
            <person name="Sheh A."/>
            <person name="Shen Z."/>
            <person name="Fox J.G."/>
        </authorList>
    </citation>
    <scope>NUCLEOTIDE SEQUENCE [LARGE SCALE GENOMIC DNA]</scope>
    <source>
        <strain evidence="3 4">MIT 97-6194</strain>
    </source>
</reference>
<reference evidence="2 5" key="4">
    <citation type="submission" date="2019-12" db="EMBL/GenBank/DDBJ databases">
        <title>Multi-Generational Helicobacter saguini Isolates.</title>
        <authorList>
            <person name="Mannion A."/>
            <person name="Shen Z."/>
            <person name="Fox J.G."/>
        </authorList>
    </citation>
    <scope>NUCLEOTIDE SEQUENCE [LARGE SCALE GENOMIC DNA]</scope>
    <source>
        <strain evidence="2">16-048</strain>
        <strain evidence="5">16-048 (F4)</strain>
    </source>
</reference>
<evidence type="ECO:0000313" key="3">
    <source>
        <dbReference type="EMBL" id="TLD91857.1"/>
    </source>
</evidence>
<dbReference type="RefSeq" id="WP_052062573.1">
    <property type="nucleotide sequence ID" value="NZ_JRMP02000027.1"/>
</dbReference>
<keyword evidence="4" id="KW-1185">Reference proteome</keyword>
<evidence type="ECO:0000313" key="2">
    <source>
        <dbReference type="EMBL" id="MWV70503.1"/>
    </source>
</evidence>
<evidence type="ECO:0000313" key="5">
    <source>
        <dbReference type="Proteomes" id="UP000477070"/>
    </source>
</evidence>
<dbReference type="EMBL" id="QBIU01000002">
    <property type="protein sequence ID" value="MWV70503.1"/>
    <property type="molecule type" value="Genomic_DNA"/>
</dbReference>
<accession>A0A347VY97</accession>
<proteinExistence type="predicted"/>
<evidence type="ECO:0000313" key="4">
    <source>
        <dbReference type="Proteomes" id="UP000029714"/>
    </source>
</evidence>
<evidence type="ECO:0000256" key="1">
    <source>
        <dbReference type="SAM" id="Coils"/>
    </source>
</evidence>
<name>A0A347VY97_9HELI</name>
<dbReference type="AlphaFoldDB" id="A0A347VY97"/>
<keyword evidence="1" id="KW-0175">Coiled coil</keyword>
<dbReference type="Proteomes" id="UP000477070">
    <property type="component" value="Unassembled WGS sequence"/>
</dbReference>